<evidence type="ECO:0000313" key="1">
    <source>
        <dbReference type="EMBL" id="OPJ75862.1"/>
    </source>
</evidence>
<protein>
    <submittedName>
        <fullName evidence="1">Uncharacterized protein</fullName>
    </submittedName>
</protein>
<organism evidence="1 2">
    <name type="scientific">Patagioenas fasciata monilis</name>
    <dbReference type="NCBI Taxonomy" id="372326"/>
    <lineage>
        <taxon>Eukaryota</taxon>
        <taxon>Metazoa</taxon>
        <taxon>Chordata</taxon>
        <taxon>Craniata</taxon>
        <taxon>Vertebrata</taxon>
        <taxon>Euteleostomi</taxon>
        <taxon>Archelosauria</taxon>
        <taxon>Archosauria</taxon>
        <taxon>Dinosauria</taxon>
        <taxon>Saurischia</taxon>
        <taxon>Theropoda</taxon>
        <taxon>Coelurosauria</taxon>
        <taxon>Aves</taxon>
        <taxon>Neognathae</taxon>
        <taxon>Neoaves</taxon>
        <taxon>Columbimorphae</taxon>
        <taxon>Columbiformes</taxon>
        <taxon>Columbidae</taxon>
        <taxon>Patagioenas</taxon>
    </lineage>
</organism>
<dbReference type="AlphaFoldDB" id="A0A1V4JUI3"/>
<dbReference type="Proteomes" id="UP000190648">
    <property type="component" value="Unassembled WGS sequence"/>
</dbReference>
<gene>
    <name evidence="1" type="ORF">AV530_012006</name>
</gene>
<sequence>MGCLCMAEAGSFERPVSRGGGAGPRPTGCYLLGSGSRAPIAALRDRSSLRQERGGARTRTEILKLKLGYHRAEIIRLKMRCSKCI</sequence>
<evidence type="ECO:0000313" key="2">
    <source>
        <dbReference type="Proteomes" id="UP000190648"/>
    </source>
</evidence>
<comment type="caution">
    <text evidence="1">The sequence shown here is derived from an EMBL/GenBank/DDBJ whole genome shotgun (WGS) entry which is preliminary data.</text>
</comment>
<keyword evidence="2" id="KW-1185">Reference proteome</keyword>
<dbReference type="EMBL" id="LSYS01006159">
    <property type="protein sequence ID" value="OPJ75862.1"/>
    <property type="molecule type" value="Genomic_DNA"/>
</dbReference>
<name>A0A1V4JUI3_PATFA</name>
<accession>A0A1V4JUI3</accession>
<proteinExistence type="predicted"/>
<reference evidence="1 2" key="1">
    <citation type="submission" date="2016-02" db="EMBL/GenBank/DDBJ databases">
        <title>Band-tailed pigeon sequencing and assembly.</title>
        <authorList>
            <person name="Soares A.E."/>
            <person name="Novak B.J."/>
            <person name="Rice E.S."/>
            <person name="O'Connell B."/>
            <person name="Chang D."/>
            <person name="Weber S."/>
            <person name="Shapiro B."/>
        </authorList>
    </citation>
    <scope>NUCLEOTIDE SEQUENCE [LARGE SCALE GENOMIC DNA]</scope>
    <source>
        <strain evidence="1">BTP2013</strain>
        <tissue evidence="1">Blood</tissue>
    </source>
</reference>